<accession>A0A2S4U9S8</accession>
<proteinExistence type="predicted"/>
<reference evidence="2 3" key="1">
    <citation type="submission" date="2017-12" db="EMBL/GenBank/DDBJ databases">
        <title>Gene loss provides genomic basis for host adaptation in cereal stripe rust fungi.</title>
        <authorList>
            <person name="Xia C."/>
        </authorList>
    </citation>
    <scope>NUCLEOTIDE SEQUENCE [LARGE SCALE GENOMIC DNA]</scope>
    <source>
        <strain evidence="2 3">93TX-2</strain>
    </source>
</reference>
<dbReference type="EMBL" id="PKSM01000536">
    <property type="protein sequence ID" value="POV94030.1"/>
    <property type="molecule type" value="Genomic_DNA"/>
</dbReference>
<feature type="compositionally biased region" description="Polar residues" evidence="1">
    <location>
        <begin position="1"/>
        <end position="15"/>
    </location>
</feature>
<dbReference type="VEuPathDB" id="FungiDB:PSHT_16471"/>
<keyword evidence="3" id="KW-1185">Reference proteome</keyword>
<dbReference type="Proteomes" id="UP000238274">
    <property type="component" value="Unassembled WGS sequence"/>
</dbReference>
<name>A0A2S4U9S8_9BASI</name>
<organism evidence="2 3">
    <name type="scientific">Puccinia striiformis</name>
    <dbReference type="NCBI Taxonomy" id="27350"/>
    <lineage>
        <taxon>Eukaryota</taxon>
        <taxon>Fungi</taxon>
        <taxon>Dikarya</taxon>
        <taxon>Basidiomycota</taxon>
        <taxon>Pucciniomycotina</taxon>
        <taxon>Pucciniomycetes</taxon>
        <taxon>Pucciniales</taxon>
        <taxon>Pucciniaceae</taxon>
        <taxon>Puccinia</taxon>
    </lineage>
</organism>
<dbReference type="VEuPathDB" id="FungiDB:PSTT_14322"/>
<reference evidence="3" key="2">
    <citation type="journal article" date="2018" name="BMC Genomics">
        <title>Genomic insights into host adaptation between the wheat stripe rust pathogen (Puccinia striiformis f. sp. tritici) and the barley stripe rust pathogen (Puccinia striiformis f. sp. hordei).</title>
        <authorList>
            <person name="Xia C."/>
            <person name="Wang M."/>
            <person name="Yin C."/>
            <person name="Cornejo O.E."/>
            <person name="Hulbert S.H."/>
            <person name="Chen X."/>
        </authorList>
    </citation>
    <scope>NUCLEOTIDE SEQUENCE [LARGE SCALE GENOMIC DNA]</scope>
    <source>
        <strain evidence="3">93TX-2</strain>
    </source>
</reference>
<evidence type="ECO:0000313" key="3">
    <source>
        <dbReference type="Proteomes" id="UP000238274"/>
    </source>
</evidence>
<evidence type="ECO:0000256" key="1">
    <source>
        <dbReference type="SAM" id="MobiDB-lite"/>
    </source>
</evidence>
<gene>
    <name evidence="2" type="ORF">PSHT_16471</name>
</gene>
<feature type="compositionally biased region" description="Basic and acidic residues" evidence="1">
    <location>
        <begin position="16"/>
        <end position="26"/>
    </location>
</feature>
<protein>
    <submittedName>
        <fullName evidence="2">Uncharacterized protein</fullName>
    </submittedName>
</protein>
<comment type="caution">
    <text evidence="2">The sequence shown here is derived from an EMBL/GenBank/DDBJ whole genome shotgun (WGS) entry which is preliminary data.</text>
</comment>
<sequence length="136" mass="15748">MTKNDNATNRMTLTDTPDRHFSRDSQRTATVEATPHLESQDGFDQHLYPDDHLGHDDHVIEDHHIIFQALRTQEPRIERSAQIIGSHGWAVKCKERYGQENNTNLYQLNSIPHQVIHYRDHGQTKAEISSPIPDYV</sequence>
<reference evidence="3" key="3">
    <citation type="journal article" date="2018" name="Mol. Plant Microbe Interact.">
        <title>Genome sequence resources for the wheat stripe rust pathogen (Puccinia striiformis f. sp. tritici) and the barley stripe rust pathogen (Puccinia striiformis f. sp. hordei).</title>
        <authorList>
            <person name="Xia C."/>
            <person name="Wang M."/>
            <person name="Yin C."/>
            <person name="Cornejo O.E."/>
            <person name="Hulbert S.H."/>
            <person name="Chen X."/>
        </authorList>
    </citation>
    <scope>NUCLEOTIDE SEQUENCE [LARGE SCALE GENOMIC DNA]</scope>
    <source>
        <strain evidence="3">93TX-2</strain>
    </source>
</reference>
<evidence type="ECO:0000313" key="2">
    <source>
        <dbReference type="EMBL" id="POV94030.1"/>
    </source>
</evidence>
<feature type="region of interest" description="Disordered" evidence="1">
    <location>
        <begin position="1"/>
        <end position="43"/>
    </location>
</feature>
<dbReference type="AlphaFoldDB" id="A0A2S4U9S8"/>